<keyword evidence="6 8" id="KW-1133">Transmembrane helix</keyword>
<evidence type="ECO:0000259" key="10">
    <source>
        <dbReference type="Pfam" id="PF12704"/>
    </source>
</evidence>
<dbReference type="InterPro" id="IPR051447">
    <property type="entry name" value="Lipoprotein-release_system"/>
</dbReference>
<reference evidence="11 12" key="1">
    <citation type="submission" date="2019-09" db="EMBL/GenBank/DDBJ databases">
        <title>NBRP : Genome information of microbial organism related human and environment.</title>
        <authorList>
            <person name="Hattori M."/>
            <person name="Oshima K."/>
            <person name="Inaba H."/>
            <person name="Suda W."/>
            <person name="Sakamoto M."/>
            <person name="Iino T."/>
            <person name="Kitahara M."/>
            <person name="Oshida Y."/>
            <person name="Iida T."/>
            <person name="Kudo T."/>
            <person name="Itoh T."/>
            <person name="Ohkuma M."/>
        </authorList>
    </citation>
    <scope>NUCLEOTIDE SEQUENCE [LARGE SCALE GENOMIC DNA]</scope>
    <source>
        <strain evidence="11 12">Hi-2</strain>
    </source>
</reference>
<comment type="similarity">
    <text evidence="2">Belongs to the ABC-4 integral membrane protein family. LolC/E subfamily.</text>
</comment>
<dbReference type="InterPro" id="IPR011925">
    <property type="entry name" value="LolCE_TM"/>
</dbReference>
<gene>
    <name evidence="11" type="ORF">JCM17844_03450</name>
</gene>
<evidence type="ECO:0000256" key="1">
    <source>
        <dbReference type="ARBA" id="ARBA00004651"/>
    </source>
</evidence>
<evidence type="ECO:0000256" key="4">
    <source>
        <dbReference type="ARBA" id="ARBA00022475"/>
    </source>
</evidence>
<evidence type="ECO:0000259" key="9">
    <source>
        <dbReference type="Pfam" id="PF02687"/>
    </source>
</evidence>
<dbReference type="AlphaFoldDB" id="A0A5A7MP28"/>
<comment type="caution">
    <text evidence="11">The sequence shown here is derived from an EMBL/GenBank/DDBJ whole genome shotgun (WGS) entry which is preliminary data.</text>
</comment>
<evidence type="ECO:0000256" key="6">
    <source>
        <dbReference type="ARBA" id="ARBA00022989"/>
    </source>
</evidence>
<name>A0A5A7MP28_9PROT</name>
<keyword evidence="4" id="KW-1003">Cell membrane</keyword>
<dbReference type="InterPro" id="IPR003838">
    <property type="entry name" value="ABC3_permease_C"/>
</dbReference>
<sequence length="414" mass="44815">MFSRFEWSVAMRYLRARRADGFISLIAIFSFLGIMLGVATLIIVMSVMNGFRQELVAKLLGFNGHVIVSAYDGNLRDYGPMAGVILDVPGVKSASPYIHAQVMAIKDGRASGAFVRGLTDEDLDFHKLEGMTVRSGSLGELAYERTIVMGYRLARGLGVSAGDEVTLIAPSFTTTPFGSLPRGVSFQVAATLDVGIYDFDNLFIGMPLSEAQTFFRYGNAVTNIEVMVEHPEDVESYMPAIDHLVGGAGFVTSWRQSNQSLVSALDVERNVMFLILTLIIVVAAFNIISSLIMLVKDKARDVAILRTMGASQGSIMRIFIISGASVGVVGTVLGVLLGVLFCENIQGIKTLLEALTGTDLWNAEVRFLSEIPAVLDVSEVALIVVMALVLSFLATLPPSLRAARLDPVDVLRYE</sequence>
<dbReference type="GO" id="GO:0042953">
    <property type="term" value="P:lipoprotein transport"/>
    <property type="evidence" value="ECO:0007669"/>
    <property type="project" value="InterPro"/>
</dbReference>
<dbReference type="PANTHER" id="PTHR30489:SF0">
    <property type="entry name" value="LIPOPROTEIN-RELEASING SYSTEM TRANSMEMBRANE PROTEIN LOLE"/>
    <property type="match status" value="1"/>
</dbReference>
<evidence type="ECO:0000313" key="11">
    <source>
        <dbReference type="EMBL" id="GEQ96708.1"/>
    </source>
</evidence>
<proteinExistence type="inferred from homology"/>
<evidence type="ECO:0000256" key="3">
    <source>
        <dbReference type="ARBA" id="ARBA00022448"/>
    </source>
</evidence>
<evidence type="ECO:0000256" key="5">
    <source>
        <dbReference type="ARBA" id="ARBA00022692"/>
    </source>
</evidence>
<keyword evidence="3" id="KW-0813">Transport</keyword>
<dbReference type="NCBIfam" id="TIGR02212">
    <property type="entry name" value="lolCE"/>
    <property type="match status" value="1"/>
</dbReference>
<dbReference type="GO" id="GO:0044874">
    <property type="term" value="P:lipoprotein localization to outer membrane"/>
    <property type="evidence" value="ECO:0007669"/>
    <property type="project" value="TreeGrafter"/>
</dbReference>
<keyword evidence="7 8" id="KW-0472">Membrane</keyword>
<evidence type="ECO:0000256" key="8">
    <source>
        <dbReference type="SAM" id="Phobius"/>
    </source>
</evidence>
<evidence type="ECO:0000256" key="7">
    <source>
        <dbReference type="ARBA" id="ARBA00023136"/>
    </source>
</evidence>
<feature type="transmembrane region" description="Helical" evidence="8">
    <location>
        <begin position="315"/>
        <end position="341"/>
    </location>
</feature>
<accession>A0A5A7MP28</accession>
<feature type="transmembrane region" description="Helical" evidence="8">
    <location>
        <begin position="21"/>
        <end position="48"/>
    </location>
</feature>
<evidence type="ECO:0000313" key="12">
    <source>
        <dbReference type="Proteomes" id="UP000322084"/>
    </source>
</evidence>
<dbReference type="PANTHER" id="PTHR30489">
    <property type="entry name" value="LIPOPROTEIN-RELEASING SYSTEM TRANSMEMBRANE PROTEIN LOLE"/>
    <property type="match status" value="1"/>
</dbReference>
<feature type="domain" description="MacB-like periplasmic core" evidence="10">
    <location>
        <begin position="30"/>
        <end position="242"/>
    </location>
</feature>
<keyword evidence="5 8" id="KW-0812">Transmembrane</keyword>
<dbReference type="Pfam" id="PF12704">
    <property type="entry name" value="MacB_PCD"/>
    <property type="match status" value="1"/>
</dbReference>
<evidence type="ECO:0000256" key="2">
    <source>
        <dbReference type="ARBA" id="ARBA00005236"/>
    </source>
</evidence>
<dbReference type="InterPro" id="IPR025857">
    <property type="entry name" value="MacB_PCD"/>
</dbReference>
<protein>
    <submittedName>
        <fullName evidence="11">ABC transporter permease</fullName>
    </submittedName>
</protein>
<feature type="domain" description="ABC3 transporter permease C-terminal" evidence="9">
    <location>
        <begin position="274"/>
        <end position="407"/>
    </location>
</feature>
<feature type="transmembrane region" description="Helical" evidence="8">
    <location>
        <begin position="377"/>
        <end position="396"/>
    </location>
</feature>
<dbReference type="GO" id="GO:0098797">
    <property type="term" value="C:plasma membrane protein complex"/>
    <property type="evidence" value="ECO:0007669"/>
    <property type="project" value="TreeGrafter"/>
</dbReference>
<organism evidence="11 12">
    <name type="scientific">Iodidimonas gelatinilytica</name>
    <dbReference type="NCBI Taxonomy" id="1236966"/>
    <lineage>
        <taxon>Bacteria</taxon>
        <taxon>Pseudomonadati</taxon>
        <taxon>Pseudomonadota</taxon>
        <taxon>Alphaproteobacteria</taxon>
        <taxon>Iodidimonadales</taxon>
        <taxon>Iodidimonadaceae</taxon>
        <taxon>Iodidimonas</taxon>
    </lineage>
</organism>
<dbReference type="Pfam" id="PF02687">
    <property type="entry name" value="FtsX"/>
    <property type="match status" value="1"/>
</dbReference>
<feature type="transmembrane region" description="Helical" evidence="8">
    <location>
        <begin position="271"/>
        <end position="295"/>
    </location>
</feature>
<comment type="subcellular location">
    <subcellularLocation>
        <location evidence="1">Cell membrane</location>
        <topology evidence="1">Multi-pass membrane protein</topology>
    </subcellularLocation>
</comment>
<dbReference type="EMBL" id="BKCL01000001">
    <property type="protein sequence ID" value="GEQ96708.1"/>
    <property type="molecule type" value="Genomic_DNA"/>
</dbReference>
<dbReference type="Proteomes" id="UP000322084">
    <property type="component" value="Unassembled WGS sequence"/>
</dbReference>